<feature type="domain" description="ABC transporter" evidence="4">
    <location>
        <begin position="4"/>
        <end position="194"/>
    </location>
</feature>
<evidence type="ECO:0000256" key="2">
    <source>
        <dbReference type="ARBA" id="ARBA00022840"/>
    </source>
</evidence>
<keyword evidence="2" id="KW-0067">ATP-binding</keyword>
<evidence type="ECO:0000256" key="1">
    <source>
        <dbReference type="ARBA" id="ARBA00022741"/>
    </source>
</evidence>
<sequence>MLLLEARQIEKSFGDRVIFEAKKLEVFYGDRIGIVGQNGVGKSTLMHVLAGLTQPDAGQVNWYGSTALIQQIDQGEEAAETTGHARRMWGISHIHSQMSGGETVRLKIAAALEQQAPLLFADEPTSHLDMTGIRQLEESLLAYDGAVILISHDRELLDTICTRIWEVEDGKISEYKGNYSDYREQKEKKREREWFEYEEYRKEKERLTQAFTETKQRASEIRKAPKRMGNSEARLHKRKANGKREKVEKAALAMESRLARLEKKEKPKELPSVKFDVNHYGEQHGRTIIQVQKVTRRVEGKTLFEQLSFSVRPGQKVAIIGGNGCGKSTLLSMIYSQADGISVSPSSRVGYFSQSLSILDENKSIWNNVRESSRHSDTTIRTALARMLFTNDEIHKTVSVLSGGERVKTALAKVFLGDYNVLLLDEPTNFLDIPTQEELERILLEFPGTILFASHDRKFIQRLADAVLCLDEEKLTLFSGTYQEYLERKNKPKRGREEERMVLETRLTDLIGRLSSPKLEQAEKEEMERAYRETLKQLRELDRE</sequence>
<dbReference type="OrthoDB" id="9762369at2"/>
<feature type="domain" description="ABC transporter" evidence="4">
    <location>
        <begin position="289"/>
        <end position="497"/>
    </location>
</feature>
<dbReference type="InterPro" id="IPR051309">
    <property type="entry name" value="ABCF_ATPase"/>
</dbReference>
<dbReference type="PANTHER" id="PTHR42855">
    <property type="entry name" value="ABC TRANSPORTER ATP-BINDING SUBUNIT"/>
    <property type="match status" value="1"/>
</dbReference>
<dbReference type="InterPro" id="IPR003439">
    <property type="entry name" value="ABC_transporter-like_ATP-bd"/>
</dbReference>
<dbReference type="SUPFAM" id="SSF52540">
    <property type="entry name" value="P-loop containing nucleoside triphosphate hydrolases"/>
    <property type="match status" value="2"/>
</dbReference>
<dbReference type="RefSeq" id="WP_003388878.1">
    <property type="nucleotide sequence ID" value="NZ_APBN01000004.1"/>
</dbReference>
<comment type="caution">
    <text evidence="5">The sequence shown here is derived from an EMBL/GenBank/DDBJ whole genome shotgun (WGS) entry which is preliminary data.</text>
</comment>
<evidence type="ECO:0000256" key="3">
    <source>
        <dbReference type="SAM" id="MobiDB-lite"/>
    </source>
</evidence>
<name>M8DGX5_9BACL</name>
<dbReference type="STRING" id="1300222.I532_13659"/>
<dbReference type="GO" id="GO:0016887">
    <property type="term" value="F:ATP hydrolysis activity"/>
    <property type="evidence" value="ECO:0007669"/>
    <property type="project" value="InterPro"/>
</dbReference>
<dbReference type="GO" id="GO:0005524">
    <property type="term" value="F:ATP binding"/>
    <property type="evidence" value="ECO:0007669"/>
    <property type="project" value="UniProtKB-KW"/>
</dbReference>
<dbReference type="InterPro" id="IPR003593">
    <property type="entry name" value="AAA+_ATPase"/>
</dbReference>
<keyword evidence="6" id="KW-1185">Reference proteome</keyword>
<evidence type="ECO:0000313" key="6">
    <source>
        <dbReference type="Proteomes" id="UP000012081"/>
    </source>
</evidence>
<dbReference type="PATRIC" id="fig|1300222.3.peg.2858"/>
<proteinExistence type="predicted"/>
<keyword evidence="1" id="KW-0547">Nucleotide-binding</keyword>
<dbReference type="EMBL" id="APBN01000004">
    <property type="protein sequence ID" value="EMT52707.1"/>
    <property type="molecule type" value="Genomic_DNA"/>
</dbReference>
<feature type="region of interest" description="Disordered" evidence="3">
    <location>
        <begin position="216"/>
        <end position="244"/>
    </location>
</feature>
<dbReference type="CDD" id="cd03221">
    <property type="entry name" value="ABCF_EF-3"/>
    <property type="match status" value="2"/>
</dbReference>
<dbReference type="Pfam" id="PF00005">
    <property type="entry name" value="ABC_tran"/>
    <property type="match status" value="3"/>
</dbReference>
<dbReference type="PROSITE" id="PS50893">
    <property type="entry name" value="ABC_TRANSPORTER_2"/>
    <property type="match status" value="2"/>
</dbReference>
<dbReference type="InterPro" id="IPR027417">
    <property type="entry name" value="P-loop_NTPase"/>
</dbReference>
<organism evidence="5 6">
    <name type="scientific">Brevibacillus borstelensis AK1</name>
    <dbReference type="NCBI Taxonomy" id="1300222"/>
    <lineage>
        <taxon>Bacteria</taxon>
        <taxon>Bacillati</taxon>
        <taxon>Bacillota</taxon>
        <taxon>Bacilli</taxon>
        <taxon>Bacillales</taxon>
        <taxon>Paenibacillaceae</taxon>
        <taxon>Brevibacillus</taxon>
    </lineage>
</organism>
<dbReference type="PANTHER" id="PTHR42855:SF2">
    <property type="entry name" value="DRUG RESISTANCE ABC TRANSPORTER,ATP-BINDING PROTEIN"/>
    <property type="match status" value="1"/>
</dbReference>
<evidence type="ECO:0000259" key="4">
    <source>
        <dbReference type="PROSITE" id="PS50893"/>
    </source>
</evidence>
<dbReference type="NCBIfam" id="NF000355">
    <property type="entry name" value="ribo_prot_ABC_F"/>
    <property type="match status" value="1"/>
</dbReference>
<accession>M8DGX5</accession>
<dbReference type="Gene3D" id="3.40.50.300">
    <property type="entry name" value="P-loop containing nucleotide triphosphate hydrolases"/>
    <property type="match status" value="3"/>
</dbReference>
<protein>
    <submittedName>
        <fullName evidence="5">ABC transporter</fullName>
    </submittedName>
</protein>
<dbReference type="Proteomes" id="UP000012081">
    <property type="component" value="Unassembled WGS sequence"/>
</dbReference>
<gene>
    <name evidence="5" type="ORF">I532_13659</name>
</gene>
<dbReference type="AlphaFoldDB" id="M8DGX5"/>
<dbReference type="SMART" id="SM00382">
    <property type="entry name" value="AAA"/>
    <property type="match status" value="2"/>
</dbReference>
<reference evidence="5 6" key="1">
    <citation type="submission" date="2013-03" db="EMBL/GenBank/DDBJ databases">
        <title>Assembly of a new bacterial strain Brevibacillus borstelensis AK1.</title>
        <authorList>
            <person name="Rajan I."/>
            <person name="PoliReddy D."/>
            <person name="Sugumar T."/>
            <person name="Rathinam K."/>
            <person name="Alqarawi S."/>
            <person name="Khalil A.B."/>
            <person name="Sivakumar N."/>
        </authorList>
    </citation>
    <scope>NUCLEOTIDE SEQUENCE [LARGE SCALE GENOMIC DNA]</scope>
    <source>
        <strain evidence="5 6">AK1</strain>
    </source>
</reference>
<evidence type="ECO:0000313" key="5">
    <source>
        <dbReference type="EMBL" id="EMT52707.1"/>
    </source>
</evidence>